<dbReference type="GO" id="GO:0005096">
    <property type="term" value="F:GTPase activator activity"/>
    <property type="evidence" value="ECO:0007669"/>
    <property type="project" value="TreeGrafter"/>
</dbReference>
<proteinExistence type="predicted"/>
<dbReference type="SUPFAM" id="SSF47923">
    <property type="entry name" value="Ypt/Rab-GAP domain of gyp1p"/>
    <property type="match status" value="2"/>
</dbReference>
<sequence length="721" mass="77813">MAAGDGEDAFFDQYKDEEYDSFFTDEGPSSSAARTRGRALDADGGSGNAPLPADEAAGIESEYEVLSSYSPGVPNGCGSSGSSGGTRVPAEESRPPVASGHAGAARFSMSEDDDVAPVEMDMVHSEFHRNLCPPELPAAPADFSCSDLGLREALAAFYTKYCAEKLPSVNAIVQQYRGRGASSLWAQLALKYKVPVVEAVELCAGTLFQGSAFEHSDGQRAAALDAQLCRQQLDTLDDRGTLLREVLEEGDGNSEELVRALCFRGLPGDVSELRPQAWKVILGCLPMARHSEWSSIEAERRALYASYRSEVLVVTSSHKIEVKVEGHRAMKRLDVLQQIQKDVERTRQECDSFRRPATRAALSALLFVYAHHTPDVQYVQGMNEVAALLFWVFSADPDFAEADTFWCLKAVMQEIKDGFVQALEPPVAGVSAVGQQPAPPRSAGVERLLKAYDPELSKHLQKNDCPLSVFTFRWCTLLFSQDVALPDAVIFLESLIADPQRFDFVVHLCLAVLLAQREELLCEHEQGALAEVLRSAPRRGGAERVLRLARAICAFERRPQTPPFPVRSAAQLMQDFSGWAQKLGAGVAKSLQDSVAPVVKDKAGQAAGSAAAAAFGGARAVGEWLERPEPIQPETIERATAQVASFWQAVRSRGAAAVSKTKELATEYSQSDRRLGGGARAAEYSGAASSSSSAPSAANSGRQDPAQGVSSNGYHDWRPPS</sequence>
<dbReference type="SMART" id="SM00164">
    <property type="entry name" value="TBC"/>
    <property type="match status" value="1"/>
</dbReference>
<dbReference type="PANTHER" id="PTHR22957:SF27">
    <property type="entry name" value="TBC1 DOMAIN FAMILY MEMBER 13"/>
    <property type="match status" value="1"/>
</dbReference>
<reference evidence="3" key="1">
    <citation type="submission" date="2021-01" db="EMBL/GenBank/DDBJ databases">
        <authorList>
            <person name="Corre E."/>
            <person name="Pelletier E."/>
            <person name="Niang G."/>
            <person name="Scheremetjew M."/>
            <person name="Finn R."/>
            <person name="Kale V."/>
            <person name="Holt S."/>
            <person name="Cochrane G."/>
            <person name="Meng A."/>
            <person name="Brown T."/>
            <person name="Cohen L."/>
        </authorList>
    </citation>
    <scope>NUCLEOTIDE SEQUENCE</scope>
    <source>
        <strain evidence="3">CCMP3105</strain>
    </source>
</reference>
<feature type="compositionally biased region" description="Basic and acidic residues" evidence="1">
    <location>
        <begin position="666"/>
        <end position="675"/>
    </location>
</feature>
<gene>
    <name evidence="3" type="ORF">AMON00008_LOCUS49849</name>
</gene>
<feature type="compositionally biased region" description="Low complexity" evidence="1">
    <location>
        <begin position="680"/>
        <end position="701"/>
    </location>
</feature>
<dbReference type="PANTHER" id="PTHR22957">
    <property type="entry name" value="TBC1 DOMAIN FAMILY MEMBER GTPASE-ACTIVATING PROTEIN"/>
    <property type="match status" value="1"/>
</dbReference>
<dbReference type="InterPro" id="IPR000195">
    <property type="entry name" value="Rab-GAP-TBC_dom"/>
</dbReference>
<feature type="compositionally biased region" description="Acidic residues" evidence="1">
    <location>
        <begin position="1"/>
        <end position="20"/>
    </location>
</feature>
<dbReference type="Gene3D" id="1.10.8.270">
    <property type="entry name" value="putative rabgap domain of human tbc1 domain family member 14 like domains"/>
    <property type="match status" value="1"/>
</dbReference>
<evidence type="ECO:0000256" key="1">
    <source>
        <dbReference type="SAM" id="MobiDB-lite"/>
    </source>
</evidence>
<dbReference type="AlphaFoldDB" id="A0A7S4VGY2"/>
<dbReference type="GO" id="GO:0006886">
    <property type="term" value="P:intracellular protein transport"/>
    <property type="evidence" value="ECO:0007669"/>
    <property type="project" value="TreeGrafter"/>
</dbReference>
<evidence type="ECO:0000259" key="2">
    <source>
        <dbReference type="PROSITE" id="PS50086"/>
    </source>
</evidence>
<dbReference type="PROSITE" id="PS50086">
    <property type="entry name" value="TBC_RABGAP"/>
    <property type="match status" value="1"/>
</dbReference>
<feature type="region of interest" description="Disordered" evidence="1">
    <location>
        <begin position="1"/>
        <end position="102"/>
    </location>
</feature>
<feature type="domain" description="Rab-GAP TBC" evidence="2">
    <location>
        <begin position="268"/>
        <end position="499"/>
    </location>
</feature>
<evidence type="ECO:0000313" key="3">
    <source>
        <dbReference type="EMBL" id="CAE4644857.1"/>
    </source>
</evidence>
<organism evidence="3">
    <name type="scientific">Alexandrium monilatum</name>
    <dbReference type="NCBI Taxonomy" id="311494"/>
    <lineage>
        <taxon>Eukaryota</taxon>
        <taxon>Sar</taxon>
        <taxon>Alveolata</taxon>
        <taxon>Dinophyceae</taxon>
        <taxon>Gonyaulacales</taxon>
        <taxon>Pyrocystaceae</taxon>
        <taxon>Alexandrium</taxon>
    </lineage>
</organism>
<feature type="region of interest" description="Disordered" evidence="1">
    <location>
        <begin position="666"/>
        <end position="721"/>
    </location>
</feature>
<accession>A0A7S4VGY2</accession>
<name>A0A7S4VGY2_9DINO</name>
<dbReference type="Pfam" id="PF00566">
    <property type="entry name" value="RabGAP-TBC"/>
    <property type="match status" value="1"/>
</dbReference>
<protein>
    <recommendedName>
        <fullName evidence="2">Rab-GAP TBC domain-containing protein</fullName>
    </recommendedName>
</protein>
<dbReference type="Gene3D" id="1.10.472.80">
    <property type="entry name" value="Ypt/Rab-GAP domain of gyp1p, domain 3"/>
    <property type="match status" value="1"/>
</dbReference>
<dbReference type="EMBL" id="HBNR01070385">
    <property type="protein sequence ID" value="CAE4644857.1"/>
    <property type="molecule type" value="Transcribed_RNA"/>
</dbReference>
<dbReference type="InterPro" id="IPR035969">
    <property type="entry name" value="Rab-GAP_TBC_sf"/>
</dbReference>